<reference evidence="1 2" key="1">
    <citation type="journal article" date="2015" name="Genome Announc.">
        <title>Expanding the biotechnology potential of lactobacilli through comparative genomics of 213 strains and associated genera.</title>
        <authorList>
            <person name="Sun Z."/>
            <person name="Harris H.M."/>
            <person name="McCann A."/>
            <person name="Guo C."/>
            <person name="Argimon S."/>
            <person name="Zhang W."/>
            <person name="Yang X."/>
            <person name="Jeffery I.B."/>
            <person name="Cooney J.C."/>
            <person name="Kagawa T.F."/>
            <person name="Liu W."/>
            <person name="Song Y."/>
            <person name="Salvetti E."/>
            <person name="Wrobel A."/>
            <person name="Rasinkangas P."/>
            <person name="Parkhill J."/>
            <person name="Rea M.C."/>
            <person name="O'Sullivan O."/>
            <person name="Ritari J."/>
            <person name="Douillard F.P."/>
            <person name="Paul Ross R."/>
            <person name="Yang R."/>
            <person name="Briner A.E."/>
            <person name="Felis G.E."/>
            <person name="de Vos W.M."/>
            <person name="Barrangou R."/>
            <person name="Klaenhammer T.R."/>
            <person name="Caufield P.W."/>
            <person name="Cui Y."/>
            <person name="Zhang H."/>
            <person name="O'Toole P.W."/>
        </authorList>
    </citation>
    <scope>NUCLEOTIDE SEQUENCE [LARGE SCALE GENOMIC DNA]</scope>
    <source>
        <strain evidence="1 2">DSM 24301</strain>
    </source>
</reference>
<dbReference type="NCBIfam" id="TIGR01484">
    <property type="entry name" value="HAD-SF-IIB"/>
    <property type="match status" value="1"/>
</dbReference>
<comment type="caution">
    <text evidence="1">The sequence shown here is derived from an EMBL/GenBank/DDBJ whole genome shotgun (WGS) entry which is preliminary data.</text>
</comment>
<dbReference type="NCBIfam" id="TIGR00099">
    <property type="entry name" value="Cof-subfamily"/>
    <property type="match status" value="1"/>
</dbReference>
<protein>
    <submittedName>
        <fullName evidence="1">Hydrolase of the HAD superfamily protein</fullName>
    </submittedName>
</protein>
<dbReference type="OrthoDB" id="9806027at2"/>
<dbReference type="AlphaFoldDB" id="A0A0R2MYZ4"/>
<dbReference type="Gene3D" id="3.30.1240.10">
    <property type="match status" value="1"/>
</dbReference>
<dbReference type="InterPro" id="IPR000150">
    <property type="entry name" value="Cof"/>
</dbReference>
<dbReference type="GO" id="GO:0016791">
    <property type="term" value="F:phosphatase activity"/>
    <property type="evidence" value="ECO:0007669"/>
    <property type="project" value="UniProtKB-ARBA"/>
</dbReference>
<gene>
    <name evidence="1" type="ORF">IV56_GL000031</name>
</gene>
<dbReference type="SFLD" id="SFLDS00003">
    <property type="entry name" value="Haloacid_Dehalogenase"/>
    <property type="match status" value="1"/>
</dbReference>
<dbReference type="PATRIC" id="fig|1293598.4.peg.31"/>
<sequence length="270" mass="29363">MQPHLIISDIDGTLAVDHTKVTAPTVKVLNQLMAAGHQFYVASGRMYALAEFISSQVSPEAQIIASNGAVYDFNGHREHHLLGEEALTQIEQVTAKYELPAFYFSDNQVFYTKTPPKFIEKALMSFSPDQDVVTTVQLPDLPSLLAHEQEITNGFVLSPHDPAGLAHTMVELGATNLLHLSASNHDNIELIPKNVDKSTAIKELQEKTGIPASRTIVFGDGMNDLGMLQAAGISVAMANAVPEVSAAARFMTNANTEDGVARFLQNYFKL</sequence>
<dbReference type="PROSITE" id="PS01229">
    <property type="entry name" value="COF_2"/>
    <property type="match status" value="1"/>
</dbReference>
<proteinExistence type="predicted"/>
<keyword evidence="1" id="KW-0378">Hydrolase</keyword>
<dbReference type="SFLD" id="SFLDG01140">
    <property type="entry name" value="C2.B:_Phosphomannomutase_and_P"/>
    <property type="match status" value="1"/>
</dbReference>
<dbReference type="Gene3D" id="3.40.50.1000">
    <property type="entry name" value="HAD superfamily/HAD-like"/>
    <property type="match status" value="1"/>
</dbReference>
<dbReference type="RefSeq" id="WP_054777090.1">
    <property type="nucleotide sequence ID" value="NZ_BBBX01000007.1"/>
</dbReference>
<accession>A0A0R2MYZ4</accession>
<dbReference type="InterPro" id="IPR036412">
    <property type="entry name" value="HAD-like_sf"/>
</dbReference>
<dbReference type="PANTHER" id="PTHR10000">
    <property type="entry name" value="PHOSPHOSERINE PHOSPHATASE"/>
    <property type="match status" value="1"/>
</dbReference>
<dbReference type="PANTHER" id="PTHR10000:SF23">
    <property type="entry name" value="5-AMINO-6-(5-PHOSPHO-D-RIBITYLAMINO)URACIL PHOSPHATASE YITU"/>
    <property type="match status" value="1"/>
</dbReference>
<evidence type="ECO:0000313" key="2">
    <source>
        <dbReference type="Proteomes" id="UP000050969"/>
    </source>
</evidence>
<dbReference type="Pfam" id="PF08282">
    <property type="entry name" value="Hydrolase_3"/>
    <property type="match status" value="1"/>
</dbReference>
<dbReference type="InterPro" id="IPR023214">
    <property type="entry name" value="HAD_sf"/>
</dbReference>
<dbReference type="InterPro" id="IPR006379">
    <property type="entry name" value="HAD-SF_hydro_IIB"/>
</dbReference>
<dbReference type="EMBL" id="JQCE01000001">
    <property type="protein sequence ID" value="KRO18879.1"/>
    <property type="molecule type" value="Genomic_DNA"/>
</dbReference>
<dbReference type="SUPFAM" id="SSF56784">
    <property type="entry name" value="HAD-like"/>
    <property type="match status" value="1"/>
</dbReference>
<dbReference type="GO" id="GO:0005829">
    <property type="term" value="C:cytosol"/>
    <property type="evidence" value="ECO:0007669"/>
    <property type="project" value="TreeGrafter"/>
</dbReference>
<dbReference type="Proteomes" id="UP000050969">
    <property type="component" value="Unassembled WGS sequence"/>
</dbReference>
<keyword evidence="2" id="KW-1185">Reference proteome</keyword>
<organism evidence="1 2">
    <name type="scientific">Lacticaseibacillus saniviri JCM 17471 = DSM 24301</name>
    <dbReference type="NCBI Taxonomy" id="1293598"/>
    <lineage>
        <taxon>Bacteria</taxon>
        <taxon>Bacillati</taxon>
        <taxon>Bacillota</taxon>
        <taxon>Bacilli</taxon>
        <taxon>Lactobacillales</taxon>
        <taxon>Lactobacillaceae</taxon>
        <taxon>Lacticaseibacillus</taxon>
    </lineage>
</organism>
<name>A0A0R2MYZ4_9LACO</name>
<evidence type="ECO:0000313" key="1">
    <source>
        <dbReference type="EMBL" id="KRO18879.1"/>
    </source>
</evidence>
<dbReference type="GO" id="GO:0000287">
    <property type="term" value="F:magnesium ion binding"/>
    <property type="evidence" value="ECO:0007669"/>
    <property type="project" value="TreeGrafter"/>
</dbReference>
<dbReference type="STRING" id="1293598.IV56_GL000031"/>